<feature type="compositionally biased region" description="Basic residues" evidence="1">
    <location>
        <begin position="228"/>
        <end position="240"/>
    </location>
</feature>
<evidence type="ECO:0000313" key="3">
    <source>
        <dbReference type="Proteomes" id="UP000583944"/>
    </source>
</evidence>
<dbReference type="AlphaFoldDB" id="A0A7J6Y127"/>
<feature type="compositionally biased region" description="Low complexity" evidence="1">
    <location>
        <begin position="40"/>
        <end position="62"/>
    </location>
</feature>
<feature type="region of interest" description="Disordered" evidence="1">
    <location>
        <begin position="210"/>
        <end position="249"/>
    </location>
</feature>
<protein>
    <submittedName>
        <fullName evidence="2">Uncharacterized protein</fullName>
    </submittedName>
</protein>
<feature type="region of interest" description="Disordered" evidence="1">
    <location>
        <begin position="656"/>
        <end position="675"/>
    </location>
</feature>
<feature type="region of interest" description="Disordered" evidence="1">
    <location>
        <begin position="550"/>
        <end position="620"/>
    </location>
</feature>
<feature type="region of interest" description="Disordered" evidence="1">
    <location>
        <begin position="489"/>
        <end position="510"/>
    </location>
</feature>
<feature type="compositionally biased region" description="Basic residues" evidence="1">
    <location>
        <begin position="1"/>
        <end position="10"/>
    </location>
</feature>
<feature type="region of interest" description="Disordered" evidence="1">
    <location>
        <begin position="1"/>
        <end position="104"/>
    </location>
</feature>
<dbReference type="VEuPathDB" id="TriTrypDB:ECC02_006561"/>
<feature type="compositionally biased region" description="Basic residues" evidence="1">
    <location>
        <begin position="591"/>
        <end position="606"/>
    </location>
</feature>
<sequence>MSGRRSHRRECRSASGSHQPPSSSQQASGTPRRSTTACCSPTPSGSAWAAAPPSPSLAGSPSDCSAPCSGRRRPRRRQAARLRQRRRVAQQRHAGRAVAPVHVRQVHRQAVAPVPALSTAAAARPRHRPRRSSKAAHVGVAHATRHGAEFPDDAGGPVVHRLQRLTVERQAPHNKLSAGAPERHDAVHHDKPAAGVPMERQRALHEVRTARVRRHRQEPAADAVAAHRQPRPGRKRRRPPQHQQRAIGQRTGVVVHYDGGRVSLHLAVEHQPVRGVQLAPRHAQHSALRRNHTRTRVQRIVATEHSRVQCDTATDKLQHGAVHHHRPPTSHHGHKGHAGHNQHGPHKPQARQHQHRCVRRGLRAGKIHKRRRHRGNQQGVRHRQHRPRGKRAGQHKRTVQRLQIAHGQLHRQALAASHRQRTAQHSTAHHVQHGAVQQRHVLHNDPHAVPRHPRHVQHRTHVVQHNVAQRHLARTGRRNEHRLHRHALADKHTRRGARSRRQCGSSHRHARLAVPAAAARAHAHTVLHARRRRPGRVAVRVPVADVAPSNVDAPSVAKSSRSVLFRRRQDTSTSVVARCPQMRASRERQAQRQHPRQQHSVPHKAQRAPSSGHGASDVEHRPRDAVVHVALRQQHRPTSQAHRRIKRHRVVLRRRKVAPHKRHSGARHAHSPAHRHRVLAQHEVAINERHHGAAAGRNTALHRHAQPQRRLHQQPVHVQRSAQRQRHAANHQHANSTAEHRRHLRARNGQHTPSQIHVVQHEARGGIAKAVVAAVRNTRLCNQHRVHHSDARAWRVSVRHQHAAAGA</sequence>
<name>A0A7J6Y127_TRYCR</name>
<feature type="compositionally biased region" description="Basic residues" evidence="1">
    <location>
        <begin position="321"/>
        <end position="397"/>
    </location>
</feature>
<comment type="caution">
    <text evidence="2">The sequence shown here is derived from an EMBL/GenBank/DDBJ whole genome shotgun (WGS) entry which is preliminary data.</text>
</comment>
<dbReference type="Proteomes" id="UP000583944">
    <property type="component" value="Unassembled WGS sequence"/>
</dbReference>
<dbReference type="EMBL" id="JABDHM010000052">
    <property type="protein sequence ID" value="KAF5220377.1"/>
    <property type="molecule type" value="Genomic_DNA"/>
</dbReference>
<gene>
    <name evidence="2" type="ORF">ECC02_006561</name>
</gene>
<evidence type="ECO:0000313" key="2">
    <source>
        <dbReference type="EMBL" id="KAF5220377.1"/>
    </source>
</evidence>
<feature type="region of interest" description="Disordered" evidence="1">
    <location>
        <begin position="318"/>
        <end position="397"/>
    </location>
</feature>
<reference evidence="2 3" key="1">
    <citation type="journal article" date="2019" name="Genome Biol. Evol.">
        <title>Nanopore Sequencing Significantly Improves Genome Assembly of the Protozoan Parasite Trypanosoma cruzi.</title>
        <authorList>
            <person name="Diaz-Viraque F."/>
            <person name="Pita S."/>
            <person name="Greif G."/>
            <person name="de Souza R.C.M."/>
            <person name="Iraola G."/>
            <person name="Robello C."/>
        </authorList>
    </citation>
    <scope>NUCLEOTIDE SEQUENCE [LARGE SCALE GENOMIC DNA]</scope>
    <source>
        <strain evidence="2 3">Berenice</strain>
    </source>
</reference>
<feature type="region of interest" description="Disordered" evidence="1">
    <location>
        <begin position="695"/>
        <end position="742"/>
    </location>
</feature>
<feature type="compositionally biased region" description="Low complexity" evidence="1">
    <location>
        <begin position="13"/>
        <end position="29"/>
    </location>
</feature>
<organism evidence="2 3">
    <name type="scientific">Trypanosoma cruzi</name>
    <dbReference type="NCBI Taxonomy" id="5693"/>
    <lineage>
        <taxon>Eukaryota</taxon>
        <taxon>Discoba</taxon>
        <taxon>Euglenozoa</taxon>
        <taxon>Kinetoplastea</taxon>
        <taxon>Metakinetoplastina</taxon>
        <taxon>Trypanosomatida</taxon>
        <taxon>Trypanosomatidae</taxon>
        <taxon>Trypanosoma</taxon>
        <taxon>Schizotrypanum</taxon>
    </lineage>
</organism>
<accession>A0A7J6Y127</accession>
<evidence type="ECO:0000256" key="1">
    <source>
        <dbReference type="SAM" id="MobiDB-lite"/>
    </source>
</evidence>
<feature type="compositionally biased region" description="Basic residues" evidence="1">
    <location>
        <begin position="70"/>
        <end position="95"/>
    </location>
</feature>
<feature type="compositionally biased region" description="Basic residues" evidence="1">
    <location>
        <begin position="700"/>
        <end position="712"/>
    </location>
</feature>
<proteinExistence type="predicted"/>